<reference evidence="2 3" key="1">
    <citation type="submission" date="2024-10" db="EMBL/GenBank/DDBJ databases">
        <title>The Natural Products Discovery Center: Release of the First 8490 Sequenced Strains for Exploring Actinobacteria Biosynthetic Diversity.</title>
        <authorList>
            <person name="Kalkreuter E."/>
            <person name="Kautsar S.A."/>
            <person name="Yang D."/>
            <person name="Bader C.D."/>
            <person name="Teijaro C.N."/>
            <person name="Fluegel L."/>
            <person name="Davis C.M."/>
            <person name="Simpson J.R."/>
            <person name="Lauterbach L."/>
            <person name="Steele A.D."/>
            <person name="Gui C."/>
            <person name="Meng S."/>
            <person name="Li G."/>
            <person name="Viehrig K."/>
            <person name="Ye F."/>
            <person name="Su P."/>
            <person name="Kiefer A.F."/>
            <person name="Nichols A."/>
            <person name="Cepeda A.J."/>
            <person name="Yan W."/>
            <person name="Fan B."/>
            <person name="Jiang Y."/>
            <person name="Adhikari A."/>
            <person name="Zheng C.-J."/>
            <person name="Schuster L."/>
            <person name="Cowan T.M."/>
            <person name="Smanski M.J."/>
            <person name="Chevrette M.G."/>
            <person name="De Carvalho L.P.S."/>
            <person name="Shen B."/>
        </authorList>
    </citation>
    <scope>NUCLEOTIDE SEQUENCE [LARGE SCALE GENOMIC DNA]</scope>
    <source>
        <strain evidence="2 3">NPDC053399</strain>
    </source>
</reference>
<dbReference type="EMBL" id="JBITYG010000003">
    <property type="protein sequence ID" value="MFI9101209.1"/>
    <property type="molecule type" value="Genomic_DNA"/>
</dbReference>
<keyword evidence="3" id="KW-1185">Reference proteome</keyword>
<comment type="caution">
    <text evidence="2">The sequence shown here is derived from an EMBL/GenBank/DDBJ whole genome shotgun (WGS) entry which is preliminary data.</text>
</comment>
<dbReference type="Gene3D" id="2.115.10.20">
    <property type="entry name" value="Glycosyl hydrolase domain, family 43"/>
    <property type="match status" value="1"/>
</dbReference>
<evidence type="ECO:0000256" key="1">
    <source>
        <dbReference type="SAM" id="SignalP"/>
    </source>
</evidence>
<dbReference type="InterPro" id="IPR023296">
    <property type="entry name" value="Glyco_hydro_beta-prop_sf"/>
</dbReference>
<keyword evidence="1" id="KW-0732">Signal</keyword>
<protein>
    <submittedName>
        <fullName evidence="2">Uncharacterized protein</fullName>
    </submittedName>
</protein>
<name>A0ABW8C454_9ACTN</name>
<evidence type="ECO:0000313" key="2">
    <source>
        <dbReference type="EMBL" id="MFI9101209.1"/>
    </source>
</evidence>
<proteinExistence type="predicted"/>
<dbReference type="RefSeq" id="WP_399647439.1">
    <property type="nucleotide sequence ID" value="NZ_JBITYG010000003.1"/>
</dbReference>
<sequence>MCRIGALLAVLALSFITLLGGASAAQADAAPGGPVAFSLPASLDLHDGTVQKFNGTYYAYGTAYACGFHWQETNTPWCGFKVSTAPSLLGPWSTPTLLFGPNDIDPYTGKSWQVECGGNGAGCFNARMIQRSGWGSDDGVWILWFNSPADYGRDKSHAYNAMGCNGPAGPCGPSAGPPHGSYTKPSLKYCTGNGDMGFIDSATPGAAPALVCTMPGALSLSIEELNGYGVGGSGVGGLSVAGVKNIESPGGWYDRSSGQYFLTYSDPGCGYCTGTGTGYATTTNLYGTWVAPPNLGFGQPANGRRLISANSCGGQSRTVSVVDGQAWQGIDLWTGDRNEAGARMMFVPLNSSPPSGTPGDGQVWRPPLALAC</sequence>
<feature type="signal peptide" evidence="1">
    <location>
        <begin position="1"/>
        <end position="24"/>
    </location>
</feature>
<feature type="chain" id="PRO_5045734534" evidence="1">
    <location>
        <begin position="25"/>
        <end position="372"/>
    </location>
</feature>
<gene>
    <name evidence="2" type="ORF">ACIGXA_11855</name>
</gene>
<accession>A0ABW8C454</accession>
<dbReference type="Proteomes" id="UP001614394">
    <property type="component" value="Unassembled WGS sequence"/>
</dbReference>
<organism evidence="2 3">
    <name type="scientific">Streptomyces fildesensis</name>
    <dbReference type="NCBI Taxonomy" id="375757"/>
    <lineage>
        <taxon>Bacteria</taxon>
        <taxon>Bacillati</taxon>
        <taxon>Actinomycetota</taxon>
        <taxon>Actinomycetes</taxon>
        <taxon>Kitasatosporales</taxon>
        <taxon>Streptomycetaceae</taxon>
        <taxon>Streptomyces</taxon>
    </lineage>
</organism>
<evidence type="ECO:0000313" key="3">
    <source>
        <dbReference type="Proteomes" id="UP001614394"/>
    </source>
</evidence>
<dbReference type="SUPFAM" id="SSF75005">
    <property type="entry name" value="Arabinanase/levansucrase/invertase"/>
    <property type="match status" value="1"/>
</dbReference>